<evidence type="ECO:0000256" key="1">
    <source>
        <dbReference type="SAM" id="MobiDB-lite"/>
    </source>
</evidence>
<dbReference type="GO" id="GO:0005516">
    <property type="term" value="F:calmodulin binding"/>
    <property type="evidence" value="ECO:0007669"/>
    <property type="project" value="InterPro"/>
</dbReference>
<feature type="compositionally biased region" description="Gly residues" evidence="1">
    <location>
        <begin position="225"/>
        <end position="250"/>
    </location>
</feature>
<feature type="transmembrane region" description="Helical" evidence="2">
    <location>
        <begin position="534"/>
        <end position="556"/>
    </location>
</feature>
<comment type="caution">
    <text evidence="4">The sequence shown here is derived from an EMBL/GenBank/DDBJ whole genome shotgun (WGS) entry which is preliminary data.</text>
</comment>
<dbReference type="PRINTS" id="PR01228">
    <property type="entry name" value="EGGSHELL"/>
</dbReference>
<feature type="transmembrane region" description="Helical" evidence="2">
    <location>
        <begin position="476"/>
        <end position="503"/>
    </location>
</feature>
<dbReference type="InterPro" id="IPR024750">
    <property type="entry name" value="Ca_ATPase_N_dom"/>
</dbReference>
<keyword evidence="2" id="KW-1133">Transmembrane helix</keyword>
<reference evidence="4" key="1">
    <citation type="submission" date="2022-04" db="EMBL/GenBank/DDBJ databases">
        <title>A functionally conserved STORR gene fusion in Papaver species that diverged 16.8 million years ago.</title>
        <authorList>
            <person name="Catania T."/>
        </authorList>
    </citation>
    <scope>NUCLEOTIDE SEQUENCE</scope>
    <source>
        <strain evidence="4">S-188037</strain>
    </source>
</reference>
<name>A0AAD4TH05_9MAGN</name>
<feature type="domain" description="Calcium-transporting P-type ATPase N-terminal autoinhibitory" evidence="3">
    <location>
        <begin position="14"/>
        <end position="47"/>
    </location>
</feature>
<feature type="region of interest" description="Disordered" evidence="1">
    <location>
        <begin position="306"/>
        <end position="337"/>
    </location>
</feature>
<evidence type="ECO:0000256" key="2">
    <source>
        <dbReference type="SAM" id="Phobius"/>
    </source>
</evidence>
<feature type="region of interest" description="Disordered" evidence="1">
    <location>
        <begin position="218"/>
        <end position="261"/>
    </location>
</feature>
<feature type="region of interest" description="Disordered" evidence="1">
    <location>
        <begin position="149"/>
        <end position="174"/>
    </location>
</feature>
<dbReference type="Gene3D" id="1.20.5.170">
    <property type="match status" value="1"/>
</dbReference>
<keyword evidence="2" id="KW-0472">Membrane</keyword>
<sequence>MADCETESMAHREDSSVDRLRRWREAALVLNASRRFRYTLDLKKEEEKEKIRTKLSKHAQLIRAALLFKEAQLKTQPPYGDFGIGQDQRTSMTGCPNNFSTFVEHGDANGVSELDEARIDKGSTGLGANYSHPAKRLQQRTRRTLVIAPPDGYAAGGTPDTRPAAAPDNDGGPTNGGGCDASSCGLGATIGGNGATGGFVGGTSSSGDCVADGGGGVAAASGSGSNAGGSDRVGGAGADGGSSGGGGSAGSGFSSRANGGSDDTGCGSRSCSITGGGFGGGTGAGDGSTTSGANVSSVGCTTSAGGGATGDHRGIGDAGANNGRNGGGGSAGTDSSGGANGGSNDFGCGYSICSTAAGGSTGGTGTGGIARCASKAGGGGIGSGITGTIAGGGATGRVVASHAGTSGGGAAAVASGNGIDGGPHTSISVGGFHPKPVRYFQELLQGVLFLLGMGGAGGIGAMQVADTQERISLKILLLGINISFGGCFLSAFVGLIAVVILYLRPLPRLPNLIPPPRPRNCWLNYSQCKEILKISSVVSSIFMVLAIIMVVCFNIGRQF</sequence>
<evidence type="ECO:0000259" key="3">
    <source>
        <dbReference type="Pfam" id="PF12515"/>
    </source>
</evidence>
<keyword evidence="2" id="KW-0812">Transmembrane</keyword>
<feature type="compositionally biased region" description="Low complexity" evidence="1">
    <location>
        <begin position="251"/>
        <end position="261"/>
    </location>
</feature>
<accession>A0AAD4TH05</accession>
<protein>
    <recommendedName>
        <fullName evidence="3">Calcium-transporting P-type ATPase N-terminal autoinhibitory domain-containing protein</fullName>
    </recommendedName>
</protein>
<dbReference type="EMBL" id="JAJJMB010000948">
    <property type="protein sequence ID" value="KAI3960284.1"/>
    <property type="molecule type" value="Genomic_DNA"/>
</dbReference>
<gene>
    <name evidence="4" type="ORF">MKW98_017008</name>
</gene>
<proteinExistence type="predicted"/>
<feature type="transmembrane region" description="Helical" evidence="2">
    <location>
        <begin position="443"/>
        <end position="464"/>
    </location>
</feature>
<dbReference type="Pfam" id="PF12515">
    <property type="entry name" value="CaATP_NAI"/>
    <property type="match status" value="1"/>
</dbReference>
<dbReference type="AlphaFoldDB" id="A0AAD4TH05"/>
<keyword evidence="5" id="KW-1185">Reference proteome</keyword>
<dbReference type="FunFam" id="1.20.5.170:FF:000029">
    <property type="entry name" value="Calcium-transporting ATPase"/>
    <property type="match status" value="1"/>
</dbReference>
<dbReference type="Proteomes" id="UP001202328">
    <property type="component" value="Unassembled WGS sequence"/>
</dbReference>
<evidence type="ECO:0000313" key="4">
    <source>
        <dbReference type="EMBL" id="KAI3960284.1"/>
    </source>
</evidence>
<organism evidence="4 5">
    <name type="scientific">Papaver atlanticum</name>
    <dbReference type="NCBI Taxonomy" id="357466"/>
    <lineage>
        <taxon>Eukaryota</taxon>
        <taxon>Viridiplantae</taxon>
        <taxon>Streptophyta</taxon>
        <taxon>Embryophyta</taxon>
        <taxon>Tracheophyta</taxon>
        <taxon>Spermatophyta</taxon>
        <taxon>Magnoliopsida</taxon>
        <taxon>Ranunculales</taxon>
        <taxon>Papaveraceae</taxon>
        <taxon>Papaveroideae</taxon>
        <taxon>Papaver</taxon>
    </lineage>
</organism>
<evidence type="ECO:0000313" key="5">
    <source>
        <dbReference type="Proteomes" id="UP001202328"/>
    </source>
</evidence>